<sequence>MKKLAASISVTAIVSMMAFTAPTFANGGVMPGTSTYNTTNYNNDGKMADIKPSTNTTINTNSRANLNNMDMSRNVDPYGSYYNSTNNNGRYDMQSASPRMNSYGIRSTTRDVVDYGTRSFDKASTNLYRATAATTTDDNDFDWGWLGLLGLIGLAGLRSKDRERT</sequence>
<keyword evidence="3" id="KW-1185">Reference proteome</keyword>
<name>A0ABW0VXX9_9BACL</name>
<accession>A0ABW0VXX9</accession>
<feature type="chain" id="PRO_5047343271" evidence="1">
    <location>
        <begin position="26"/>
        <end position="165"/>
    </location>
</feature>
<dbReference type="NCBIfam" id="NF041742">
    <property type="entry name" value="WGxxGxxG_fam"/>
    <property type="match status" value="1"/>
</dbReference>
<evidence type="ECO:0000313" key="2">
    <source>
        <dbReference type="EMBL" id="MFC5650742.1"/>
    </source>
</evidence>
<comment type="caution">
    <text evidence="2">The sequence shown here is derived from an EMBL/GenBank/DDBJ whole genome shotgun (WGS) entry which is preliminary data.</text>
</comment>
<evidence type="ECO:0000256" key="1">
    <source>
        <dbReference type="SAM" id="SignalP"/>
    </source>
</evidence>
<proteinExistence type="predicted"/>
<reference evidence="3" key="1">
    <citation type="journal article" date="2019" name="Int. J. Syst. Evol. Microbiol.">
        <title>The Global Catalogue of Microorganisms (GCM) 10K type strain sequencing project: providing services to taxonomists for standard genome sequencing and annotation.</title>
        <authorList>
            <consortium name="The Broad Institute Genomics Platform"/>
            <consortium name="The Broad Institute Genome Sequencing Center for Infectious Disease"/>
            <person name="Wu L."/>
            <person name="Ma J."/>
        </authorList>
    </citation>
    <scope>NUCLEOTIDE SEQUENCE [LARGE SCALE GENOMIC DNA]</scope>
    <source>
        <strain evidence="3">CGMCC 1.3240</strain>
    </source>
</reference>
<dbReference type="NCBIfam" id="NF038039">
    <property type="entry name" value="WGxxGxxG-CTERM"/>
    <property type="match status" value="1"/>
</dbReference>
<dbReference type="RefSeq" id="WP_379189323.1">
    <property type="nucleotide sequence ID" value="NZ_JBHSOW010000063.1"/>
</dbReference>
<evidence type="ECO:0000313" key="3">
    <source>
        <dbReference type="Proteomes" id="UP001596047"/>
    </source>
</evidence>
<feature type="signal peptide" evidence="1">
    <location>
        <begin position="1"/>
        <end position="25"/>
    </location>
</feature>
<keyword evidence="1" id="KW-0732">Signal</keyword>
<protein>
    <submittedName>
        <fullName evidence="2">WGxxGxxG family protein</fullName>
    </submittedName>
</protein>
<dbReference type="Proteomes" id="UP001596047">
    <property type="component" value="Unassembled WGS sequence"/>
</dbReference>
<gene>
    <name evidence="2" type="ORF">ACFPYJ_16835</name>
</gene>
<dbReference type="EMBL" id="JBHSOW010000063">
    <property type="protein sequence ID" value="MFC5650742.1"/>
    <property type="molecule type" value="Genomic_DNA"/>
</dbReference>
<organism evidence="2 3">
    <name type="scientific">Paenibacillus solisilvae</name>
    <dbReference type="NCBI Taxonomy" id="2486751"/>
    <lineage>
        <taxon>Bacteria</taxon>
        <taxon>Bacillati</taxon>
        <taxon>Bacillota</taxon>
        <taxon>Bacilli</taxon>
        <taxon>Bacillales</taxon>
        <taxon>Paenibacillaceae</taxon>
        <taxon>Paenibacillus</taxon>
    </lineage>
</organism>